<dbReference type="RefSeq" id="WP_094266065.1">
    <property type="nucleotide sequence ID" value="NZ_NOWF01000138.1"/>
</dbReference>
<evidence type="ECO:0000313" key="2">
    <source>
        <dbReference type="Proteomes" id="UP000215459"/>
    </source>
</evidence>
<protein>
    <submittedName>
        <fullName evidence="1">AAA family ATPase</fullName>
    </submittedName>
</protein>
<keyword evidence="2" id="KW-1185">Reference proteome</keyword>
<comment type="caution">
    <text evidence="1">The sequence shown here is derived from an EMBL/GenBank/DDBJ whole genome shotgun (WGS) entry which is preliminary data.</text>
</comment>
<dbReference type="AlphaFoldDB" id="A0A235B311"/>
<dbReference type="PANTHER" id="PTHR37816">
    <property type="entry name" value="YALI0E33011P"/>
    <property type="match status" value="1"/>
</dbReference>
<reference evidence="1 2" key="1">
    <citation type="submission" date="2017-07" db="EMBL/GenBank/DDBJ databases">
        <title>The genome sequence of Paludifilum halophilum highlights mechanisms for microbial adaptation to high salt environemnts.</title>
        <authorList>
            <person name="Belbahri L."/>
        </authorList>
    </citation>
    <scope>NUCLEOTIDE SEQUENCE [LARGE SCALE GENOMIC DNA]</scope>
    <source>
        <strain evidence="1 2">DSM 102817</strain>
    </source>
</reference>
<dbReference type="Gene3D" id="3.40.50.300">
    <property type="entry name" value="P-loop containing nucleotide triphosphate hydrolases"/>
    <property type="match status" value="1"/>
</dbReference>
<dbReference type="Proteomes" id="UP000215459">
    <property type="component" value="Unassembled WGS sequence"/>
</dbReference>
<proteinExistence type="predicted"/>
<feature type="non-terminal residue" evidence="1">
    <location>
        <position position="1"/>
    </location>
</feature>
<dbReference type="InterPro" id="IPR052922">
    <property type="entry name" value="Cytidylate_Kinase-2"/>
</dbReference>
<organism evidence="1 2">
    <name type="scientific">Paludifilum halophilum</name>
    <dbReference type="NCBI Taxonomy" id="1642702"/>
    <lineage>
        <taxon>Bacteria</taxon>
        <taxon>Bacillati</taxon>
        <taxon>Bacillota</taxon>
        <taxon>Bacilli</taxon>
        <taxon>Bacillales</taxon>
        <taxon>Thermoactinomycetaceae</taxon>
        <taxon>Paludifilum</taxon>
    </lineage>
</organism>
<accession>A0A235B311</accession>
<evidence type="ECO:0000313" key="1">
    <source>
        <dbReference type="EMBL" id="OYD06005.1"/>
    </source>
</evidence>
<gene>
    <name evidence="1" type="ORF">CHM34_18645</name>
</gene>
<dbReference type="InterPro" id="IPR027417">
    <property type="entry name" value="P-loop_NTPase"/>
</dbReference>
<dbReference type="EMBL" id="NOWF01000138">
    <property type="protein sequence ID" value="OYD06005.1"/>
    <property type="molecule type" value="Genomic_DNA"/>
</dbReference>
<name>A0A235B311_9BACL</name>
<dbReference type="PANTHER" id="PTHR37816:SF3">
    <property type="entry name" value="MODULATES DNA TOPOLOGY"/>
    <property type="match status" value="1"/>
</dbReference>
<dbReference type="SUPFAM" id="SSF52540">
    <property type="entry name" value="P-loop containing nucleoside triphosphate hydrolases"/>
    <property type="match status" value="1"/>
</dbReference>
<sequence length="129" mass="15628">VNRDIFIEKQKEIMKQPDWIIDGNYTSTMDLRIKYADIVIFLYYKTLRCLYRIIKRRIQYHGQTRPDMGDNCKEKLDWEFVHYVLQFNKNRAPAILTKLESLNDKQIFIIKHPKQLKELIHNLNDVSID</sequence>